<dbReference type="SUPFAM" id="SSF52540">
    <property type="entry name" value="P-loop containing nucleoside triphosphate hydrolases"/>
    <property type="match status" value="1"/>
</dbReference>
<evidence type="ECO:0000256" key="3">
    <source>
        <dbReference type="ARBA" id="ARBA00022692"/>
    </source>
</evidence>
<dbReference type="GeneID" id="71203650"/>
<evidence type="ECO:0000313" key="12">
    <source>
        <dbReference type="Proteomes" id="UP000256297"/>
    </source>
</evidence>
<reference evidence="11 12" key="1">
    <citation type="submission" date="2018-01" db="EMBL/GenBank/DDBJ databases">
        <authorList>
            <person name="Clerissi C."/>
        </authorList>
    </citation>
    <scope>NUCLEOTIDE SEQUENCE [LARGE SCALE GENOMIC DNA]</scope>
    <source>
        <strain evidence="8">Cupriavidus taiwanensis LMG 19430</strain>
        <strain evidence="7">Cupriavidus taiwanensis STM 3521</strain>
        <strain evidence="9">Cupriavidus taiwanensis STM 6021</strain>
        <strain evidence="10">Cupriavidus taiwanensis SWF 66322</strain>
        <plasmid evidence="12">cbm2589_p</plasmid>
        <plasmid evidence="13">cbm2594_p</plasmid>
        <plasmid evidence="10">CBM2636p</plasmid>
        <plasmid evidence="11">cbm2636p</plasmid>
    </source>
</reference>
<feature type="transmembrane region" description="Helical" evidence="6">
    <location>
        <begin position="580"/>
        <end position="603"/>
    </location>
</feature>
<dbReference type="PANTHER" id="PTHR23513:SF6">
    <property type="entry name" value="MAJOR FACILITATOR SUPERFAMILY ASSOCIATED DOMAIN-CONTAINING PROTEIN"/>
    <property type="match status" value="1"/>
</dbReference>
<dbReference type="InterPro" id="IPR036259">
    <property type="entry name" value="MFS_trans_sf"/>
</dbReference>
<evidence type="ECO:0000313" key="11">
    <source>
        <dbReference type="Proteomes" id="UP000254259"/>
    </source>
</evidence>
<keyword evidence="5 6" id="KW-0472">Membrane</keyword>
<geneLocation type="plasmid" evidence="13">
    <name>cbm2594_p</name>
</geneLocation>
<comment type="subcellular location">
    <subcellularLocation>
        <location evidence="1">Cell membrane</location>
        <topology evidence="1">Multi-pass membrane protein</topology>
    </subcellularLocation>
</comment>
<dbReference type="PANTHER" id="PTHR23513">
    <property type="entry name" value="INTEGRAL MEMBRANE EFFLUX PROTEIN-RELATED"/>
    <property type="match status" value="1"/>
</dbReference>
<geneLocation type="plasmid" evidence="10">
    <name>CBM2636p</name>
</geneLocation>
<evidence type="ECO:0000256" key="4">
    <source>
        <dbReference type="ARBA" id="ARBA00022989"/>
    </source>
</evidence>
<dbReference type="Pfam" id="PF07690">
    <property type="entry name" value="MFS_1"/>
    <property type="match status" value="1"/>
</dbReference>
<dbReference type="Proteomes" id="UP000254259">
    <property type="component" value="Plasmid CBM2636p"/>
</dbReference>
<dbReference type="InterPro" id="IPR027417">
    <property type="entry name" value="P-loop_NTPase"/>
</dbReference>
<evidence type="ECO:0000313" key="13">
    <source>
        <dbReference type="Proteomes" id="UP000257139"/>
    </source>
</evidence>
<dbReference type="Proteomes" id="UP000257016">
    <property type="component" value="Unassembled WGS sequence"/>
</dbReference>
<proteinExistence type="predicted"/>
<evidence type="ECO:0000313" key="9">
    <source>
        <dbReference type="EMBL" id="SPC25299.1"/>
    </source>
</evidence>
<evidence type="ECO:0000256" key="1">
    <source>
        <dbReference type="ARBA" id="ARBA00004651"/>
    </source>
</evidence>
<evidence type="ECO:0000313" key="7">
    <source>
        <dbReference type="EMBL" id="SOY76839.1"/>
    </source>
</evidence>
<evidence type="ECO:0000256" key="6">
    <source>
        <dbReference type="SAM" id="Phobius"/>
    </source>
</evidence>
<dbReference type="Gene3D" id="1.20.1250.20">
    <property type="entry name" value="MFS general substrate transporter like domains"/>
    <property type="match status" value="1"/>
</dbReference>
<dbReference type="Proteomes" id="UP000256297">
    <property type="component" value="Plasmid CBM2589_p"/>
</dbReference>
<dbReference type="SUPFAM" id="SSF103473">
    <property type="entry name" value="MFS general substrate transporter"/>
    <property type="match status" value="1"/>
</dbReference>
<feature type="transmembrane region" description="Helical" evidence="6">
    <location>
        <begin position="490"/>
        <end position="511"/>
    </location>
</feature>
<feature type="transmembrane region" description="Helical" evidence="6">
    <location>
        <begin position="426"/>
        <end position="451"/>
    </location>
</feature>
<feature type="transmembrane region" description="Helical" evidence="6">
    <location>
        <begin position="551"/>
        <end position="574"/>
    </location>
</feature>
<organism evidence="9 13">
    <name type="scientific">Cupriavidus taiwanensis</name>
    <dbReference type="NCBI Taxonomy" id="164546"/>
    <lineage>
        <taxon>Bacteria</taxon>
        <taxon>Pseudomonadati</taxon>
        <taxon>Pseudomonadota</taxon>
        <taxon>Betaproteobacteria</taxon>
        <taxon>Burkholderiales</taxon>
        <taxon>Burkholderiaceae</taxon>
        <taxon>Cupriavidus</taxon>
    </lineage>
</organism>
<dbReference type="EMBL" id="OFSP01000069">
    <property type="protein sequence ID" value="SOY76839.1"/>
    <property type="molecule type" value="Genomic_DNA"/>
</dbReference>
<dbReference type="EMBL" id="LT984815">
    <property type="protein sequence ID" value="SPD69681.1"/>
    <property type="molecule type" value="Genomic_DNA"/>
</dbReference>
<dbReference type="EMBL" id="OGUU01000035">
    <property type="protein sequence ID" value="SPC25299.1"/>
    <property type="molecule type" value="Genomic_DNA"/>
</dbReference>
<keyword evidence="4 6" id="KW-1133">Transmembrane helix</keyword>
<evidence type="ECO:0000313" key="10">
    <source>
        <dbReference type="EMBL" id="SPD69681.1"/>
    </source>
</evidence>
<accession>A0A375GKW2</accession>
<keyword evidence="9" id="KW-0808">Transferase</keyword>
<geneLocation type="plasmid" evidence="11">
    <name>cbm2636p</name>
</geneLocation>
<evidence type="ECO:0000256" key="2">
    <source>
        <dbReference type="ARBA" id="ARBA00022475"/>
    </source>
</evidence>
<dbReference type="Gene3D" id="3.40.50.300">
    <property type="entry name" value="P-loop containing nucleotide triphosphate hydrolases"/>
    <property type="match status" value="1"/>
</dbReference>
<keyword evidence="2" id="KW-1003">Cell membrane</keyword>
<protein>
    <submittedName>
        <fullName evidence="7 9">Modular protein sulfotransferase N_term, MSF transporter C_term</fullName>
    </submittedName>
</protein>
<feature type="transmembrane region" description="Helical" evidence="6">
    <location>
        <begin position="615"/>
        <end position="632"/>
    </location>
</feature>
<dbReference type="GO" id="GO:0022857">
    <property type="term" value="F:transmembrane transporter activity"/>
    <property type="evidence" value="ECO:0007669"/>
    <property type="project" value="InterPro"/>
</dbReference>
<keyword evidence="3 6" id="KW-0812">Transmembrane</keyword>
<dbReference type="GO" id="GO:0005886">
    <property type="term" value="C:plasma membrane"/>
    <property type="evidence" value="ECO:0007669"/>
    <property type="project" value="UniProtKB-SubCell"/>
</dbReference>
<name>A0A375GKW2_9BURK</name>
<dbReference type="AlphaFoldDB" id="A0A375GKW2"/>
<evidence type="ECO:0000256" key="5">
    <source>
        <dbReference type="ARBA" id="ARBA00023136"/>
    </source>
</evidence>
<feature type="transmembrane region" description="Helical" evidence="6">
    <location>
        <begin position="395"/>
        <end position="420"/>
    </location>
</feature>
<sequence>MFNSSPDHTLVPLRSDPVLLGGEDRSGTTLLSILLDAHPDLVVGPEIDFTEPINLGSHILEVCALMACRDPRVIGTTKEAIDPEWFEGVHFVWQCERSALDRDDVKTLVTRVIAERGTVLATLEDRCLLIDSIGEFRRQQTGAKRWGLKLQRRIQNLCKYAAIWPQAHFIHIIRDGRDVAASHEKVSGWDHRTIGEAVQGRINVVTKAHLGAPSGRYLQVRYEDLVTAPRETAARMLEYLGLGWSERVLHHAEHEHALFDKPWGHPSADAAAQPLYTRCIGRYVRDLTPQEVEQFERLAGNSSTRCPCRLSRAGSDSSGNANATTTLARQLLSLLGQMVSRVGAQVTLIALPLTAIQLHQAGSLETGFLLACGRAPYLPLGPLAGVFADRFSHRILLITANWIMALTLATVPVSALLIGYVGMPHLYTVATLMGGLTVIADVAFLACVPTVVPPQQLVQAQSWIELGQSAALVLGPPLAGWLIYSLSAPIAILADAASFLLVTALLPYVIIAPTTSASMTSDYDTRSILERVLSEAAEGALFVLRTPKLRAITFATGTPIFWYSAYSAVFLLYLTEGLGLNATTIGTVSGIAAIGSVIGTLLARPFARTLGLGRVLIAALLTSAVGAMLTPLLEVPGWLALGLSQFVLWIGKQVYSVHQAPIRYALAPPQLHGRVNASIRTIVRPLLQSEPC</sequence>
<geneLocation type="plasmid" evidence="12">
    <name>cbm2589_p</name>
</geneLocation>
<dbReference type="CDD" id="cd06173">
    <property type="entry name" value="MFS_MefA_like"/>
    <property type="match status" value="1"/>
</dbReference>
<dbReference type="RefSeq" id="WP_012354789.1">
    <property type="nucleotide sequence ID" value="NZ_CBCRZP010000064.1"/>
</dbReference>
<gene>
    <name evidence="8" type="ORF">CBM2586_P370004</name>
    <name evidence="7" type="ORF">CBM2589_P360004</name>
    <name evidence="9" type="ORF">CBM2594_P290003</name>
    <name evidence="10" type="ORF">CBM2636_P20368</name>
</gene>
<dbReference type="GO" id="GO:0016740">
    <property type="term" value="F:transferase activity"/>
    <property type="evidence" value="ECO:0007669"/>
    <property type="project" value="UniProtKB-KW"/>
</dbReference>
<dbReference type="EMBL" id="OFSN01000058">
    <property type="protein sequence ID" value="SOY78041.1"/>
    <property type="molecule type" value="Genomic_DNA"/>
</dbReference>
<keyword evidence="10" id="KW-0614">Plasmid</keyword>
<dbReference type="Proteomes" id="UP000257139">
    <property type="component" value="Plasmid CBM2594_p"/>
</dbReference>
<dbReference type="Pfam" id="PF13469">
    <property type="entry name" value="Sulfotransfer_3"/>
    <property type="match status" value="1"/>
</dbReference>
<evidence type="ECO:0000313" key="8">
    <source>
        <dbReference type="EMBL" id="SOY78041.1"/>
    </source>
</evidence>
<dbReference type="InterPro" id="IPR011701">
    <property type="entry name" value="MFS"/>
</dbReference>